<feature type="region of interest" description="Disordered" evidence="1">
    <location>
        <begin position="129"/>
        <end position="171"/>
    </location>
</feature>
<dbReference type="PANTHER" id="PTHR47331">
    <property type="entry name" value="PHD-TYPE DOMAIN-CONTAINING PROTEIN"/>
    <property type="match status" value="1"/>
</dbReference>
<dbReference type="AlphaFoldDB" id="A0A1I8M3U1"/>
<organism evidence="2">
    <name type="scientific">Musca domestica</name>
    <name type="common">House fly</name>
    <dbReference type="NCBI Taxonomy" id="7370"/>
    <lineage>
        <taxon>Eukaryota</taxon>
        <taxon>Metazoa</taxon>
        <taxon>Ecdysozoa</taxon>
        <taxon>Arthropoda</taxon>
        <taxon>Hexapoda</taxon>
        <taxon>Insecta</taxon>
        <taxon>Pterygota</taxon>
        <taxon>Neoptera</taxon>
        <taxon>Endopterygota</taxon>
        <taxon>Diptera</taxon>
        <taxon>Brachycera</taxon>
        <taxon>Muscomorpha</taxon>
        <taxon>Muscoidea</taxon>
        <taxon>Muscidae</taxon>
        <taxon>Musca</taxon>
    </lineage>
</organism>
<evidence type="ECO:0000313" key="2">
    <source>
        <dbReference type="EnsemblMetazoa" id="MDOA000978-PB"/>
    </source>
</evidence>
<dbReference type="RefSeq" id="XP_011293103.2">
    <property type="nucleotide sequence ID" value="XM_011294801.3"/>
</dbReference>
<reference evidence="2" key="1">
    <citation type="submission" date="2020-05" db="UniProtKB">
        <authorList>
            <consortium name="EnsemblMetazoa"/>
        </authorList>
    </citation>
    <scope>IDENTIFICATION</scope>
    <source>
        <strain evidence="2">Aabys</strain>
    </source>
</reference>
<dbReference type="VEuPathDB" id="VectorBase:MDOA000978"/>
<protein>
    <recommendedName>
        <fullName evidence="3">CCHC-type domain-containing protein</fullName>
    </recommendedName>
</protein>
<dbReference type="OrthoDB" id="10055784at2759"/>
<dbReference type="InterPro" id="IPR005312">
    <property type="entry name" value="DUF1759"/>
</dbReference>
<name>A0A1I8M3U1_MUSDO</name>
<dbReference type="VEuPathDB" id="VectorBase:MDOMA2_018883"/>
<evidence type="ECO:0008006" key="3">
    <source>
        <dbReference type="Google" id="ProtNLM"/>
    </source>
</evidence>
<feature type="compositionally biased region" description="Polar residues" evidence="1">
    <location>
        <begin position="133"/>
        <end position="171"/>
    </location>
</feature>
<evidence type="ECO:0000256" key="1">
    <source>
        <dbReference type="SAM" id="MobiDB-lite"/>
    </source>
</evidence>
<dbReference type="EnsemblMetazoa" id="MDOA000978-RB">
    <property type="protein sequence ID" value="MDOA000978-PB"/>
    <property type="gene ID" value="MDOA000978"/>
</dbReference>
<proteinExistence type="predicted"/>
<dbReference type="PANTHER" id="PTHR47331:SF5">
    <property type="entry name" value="RIBONUCLEASE H"/>
    <property type="match status" value="1"/>
</dbReference>
<gene>
    <name evidence="2" type="primary">101888429</name>
</gene>
<dbReference type="Pfam" id="PF03564">
    <property type="entry name" value="DUF1759"/>
    <property type="match status" value="1"/>
</dbReference>
<sequence length="463" mass="52515">MYYSVASMPSRTVGVPYTPTAQKLSIEHQHMFSQNMNSPQFFNPFFPQPLVQQQTYCPPSYAPIQQQLHYMPFFTPQSASNNLRPSPLPVTPMVSCATYGTPLFNDAQMSSSNYQQSQRLLTATPSTTIKTTSQPHVGLQSQQNNLSEATDNSVPQLNPSQQQSTPIKPTFLQPQTSNFAAAQNAGNAGNVDNLLLPVPQQILPSSLQNSIRKLHDLPEFNGQPEQWPMFAVSFKETTRMYNYTKLENLTRLQKALKGEAMAKVEAYLIHPESVDQVMSTLEFHFGRPQIMIRSQIAKVRSFPTISGATPLLCNLTLLEELVNKLPLSKREEWARYSLNSLGQYPTIRQFSTWLQEVATYISFATENDSTKVDGMQNAKVKQSFAITTDDNRRNSCVACGQNHIIYYCNKFKNLFTDDRWKMVKEKRLCFTCLRADHISQKCSNRQQCCGWLSKIPQSFATQR</sequence>
<accession>A0A1I8M3U1</accession>